<dbReference type="Gene3D" id="2.40.330.10">
    <property type="entry name" value="DNA-binding pseudobarrel domain"/>
    <property type="match status" value="1"/>
</dbReference>
<feature type="compositionally biased region" description="Low complexity" evidence="9">
    <location>
        <begin position="710"/>
        <end position="728"/>
    </location>
</feature>
<evidence type="ECO:0000256" key="9">
    <source>
        <dbReference type="SAM" id="MobiDB-lite"/>
    </source>
</evidence>
<evidence type="ECO:0000256" key="1">
    <source>
        <dbReference type="ARBA" id="ARBA00004123"/>
    </source>
</evidence>
<dbReference type="FunFam" id="2.30.30.1040:FF:000001">
    <property type="entry name" value="Auxin response factor"/>
    <property type="match status" value="1"/>
</dbReference>
<dbReference type="InterPro" id="IPR053793">
    <property type="entry name" value="PB1-like"/>
</dbReference>
<evidence type="ECO:0000256" key="5">
    <source>
        <dbReference type="ARBA" id="ARBA00023163"/>
    </source>
</evidence>
<feature type="region of interest" description="Disordered" evidence="9">
    <location>
        <begin position="1"/>
        <end position="27"/>
    </location>
</feature>
<evidence type="ECO:0000259" key="10">
    <source>
        <dbReference type="PROSITE" id="PS50863"/>
    </source>
</evidence>
<accession>A0A1X9T664</accession>
<gene>
    <name evidence="12" type="primary">ARF6</name>
</gene>
<comment type="subunit">
    <text evidence="8">Homodimers and heterodimers.</text>
</comment>
<keyword evidence="7 8" id="KW-0927">Auxin signaling pathway</keyword>
<dbReference type="Pfam" id="PF02362">
    <property type="entry name" value="B3"/>
    <property type="match status" value="1"/>
</dbReference>
<feature type="compositionally biased region" description="Polar residues" evidence="9">
    <location>
        <begin position="820"/>
        <end position="850"/>
    </location>
</feature>
<feature type="region of interest" description="Disordered" evidence="9">
    <location>
        <begin position="508"/>
        <end position="599"/>
    </location>
</feature>
<feature type="region of interest" description="Disordered" evidence="9">
    <location>
        <begin position="709"/>
        <end position="868"/>
    </location>
</feature>
<dbReference type="FunFam" id="2.40.330.10:FF:000001">
    <property type="entry name" value="Auxin response factor"/>
    <property type="match status" value="1"/>
</dbReference>
<dbReference type="GO" id="GO:0003677">
    <property type="term" value="F:DNA binding"/>
    <property type="evidence" value="ECO:0007669"/>
    <property type="project" value="UniProtKB-KW"/>
</dbReference>
<evidence type="ECO:0000256" key="6">
    <source>
        <dbReference type="ARBA" id="ARBA00023242"/>
    </source>
</evidence>
<feature type="compositionally biased region" description="Polar residues" evidence="9">
    <location>
        <begin position="1164"/>
        <end position="1173"/>
    </location>
</feature>
<feature type="domain" description="PB1" evidence="11">
    <location>
        <begin position="1067"/>
        <end position="1150"/>
    </location>
</feature>
<comment type="function">
    <text evidence="8">Auxin response factors (ARFs) are transcriptional factors that bind specifically to the DNA sequence 5'-TGTCTC-3' found in the auxin-responsive promoter elements (AuxREs).</text>
</comment>
<dbReference type="InterPro" id="IPR033389">
    <property type="entry name" value="AUX/IAA_dom"/>
</dbReference>
<sequence>MLINSSQMKASSLSHPGSIVLPPEGSAGERRNLNSELWHACAGPLVSLPAVGSRVIYLPQGHSEQVAASTQKEVDARMPAYPNLPSQLVCQLQDVILHADIETDEVYCQMTLQPIIGQEKESFFTPDVTSQSKQPNIYFCKTLTASDTSTHGGFSIPRRAAEKVFPPLDFEMQPPAQLLVARDLHDTDWNFRHIYRGQPKRHLLTTGWSMFVSAKRLIAGDSVLFIRDDKGKLLLGIRRASRPQTFMPSSVLSSDSMHIGVLAAAAHASNTNSRFTVFYNPRASPSEFVIPFSKFEKAVYHTRVSVGMRFRMLFETEESSVRRYMGTITGVSDLDPVRWPNSQWRSIKVGWDESTAGERQRRVSLWEIEPLTTFLVYPPPTNWRLKHPWPESLGASFSSDTPSTWMQFQNGNIGYAGLASQGLGLSPLVGSLQQKSDFAIESSAYNVLGSAALQDVVPSKQLHFQQQQQTMQPDQMLFRAQQQSQHSFVSQLLQQQHQQMLQLPQQQLSQLPHPHQQQLSQSSHQQPLLQPPRLQQLSQSQQQQQVLQPAYQQQPQQQPAQQSHQQLLQKPLQHLSQQLSQPTHQQPLQQPSQQQQPWHEPQLLQQLPLQPPQQLKMLHKPGQQQQLPHYQEQQQPSQHPQQQLLQHQPQQHALPHQKQQLLLQQQLLTNHHQQQQLLPNQQQLPLSREPLYQQHVTHLYNQNLHQQLYESHSQESQPPQAQHQQHQQPKQEDLDLPQFHSQERHRHHQPHSQVLTTHTQSTPLSHSSPLDVQQQKSNRLLLQHAQQQVLASQQQEQPLHSHFQVPQQSHAQSLHAEQLPEQQSFLSPTSNSAFPCSSLSQPQTVPSNAVSTPQSPSTESSSVLSSTTGPQTLQSIFGNFAADTLSSHSNTISTAQSLVQPASMLSSSEVHQDLIIPASWIAAVSQISSGLQTELIDTSRTIESTCVGSNTDHVVLPSISASGPPFNHAFRDTSQYQNDIHSDLQRQTLFGVNIDLQSMGLPTPMSMTESRSYSSSNEFQSQCTSHFEEGPSPILDMDLSFSSSMFNSGLDDPSLLQALAQANAPVRTYTKVYKTGSVGRSLDVTRFSNYDELRCELARLFGLQGQLEHPRSGWQLIFVDKENDWLLLGDDPWEVFINNVRSIKILSPPEVFQMQDGMGLLAVQRQTSSSSEDGTMHHDSRNPSSVITSTCSLDY</sequence>
<dbReference type="PANTHER" id="PTHR31384:SF115">
    <property type="entry name" value="AUXIN RESPONSE FACTOR 6"/>
    <property type="match status" value="1"/>
</dbReference>
<keyword evidence="5 8" id="KW-0804">Transcription</keyword>
<evidence type="ECO:0000313" key="12">
    <source>
        <dbReference type="EMBL" id="ARR29280.1"/>
    </source>
</evidence>
<evidence type="ECO:0000256" key="7">
    <source>
        <dbReference type="ARBA" id="ARBA00023294"/>
    </source>
</evidence>
<dbReference type="Gene3D" id="2.30.30.1040">
    <property type="match status" value="1"/>
</dbReference>
<keyword evidence="3 8" id="KW-0805">Transcription regulation</keyword>
<evidence type="ECO:0000256" key="2">
    <source>
        <dbReference type="ARBA" id="ARBA00007853"/>
    </source>
</evidence>
<feature type="region of interest" description="Disordered" evidence="9">
    <location>
        <begin position="618"/>
        <end position="658"/>
    </location>
</feature>
<dbReference type="GO" id="GO:0005634">
    <property type="term" value="C:nucleus"/>
    <property type="evidence" value="ECO:0007669"/>
    <property type="project" value="UniProtKB-SubCell"/>
</dbReference>
<evidence type="ECO:0000256" key="8">
    <source>
        <dbReference type="RuleBase" id="RU004561"/>
    </source>
</evidence>
<dbReference type="EMBL" id="KX784833">
    <property type="protein sequence ID" value="ARR29280.1"/>
    <property type="molecule type" value="mRNA"/>
</dbReference>
<name>A0A1X9T664_9MONI</name>
<dbReference type="GO" id="GO:0009734">
    <property type="term" value="P:auxin-activated signaling pathway"/>
    <property type="evidence" value="ECO:0007669"/>
    <property type="project" value="UniProtKB-KW"/>
</dbReference>
<feature type="compositionally biased region" description="Polar residues" evidence="9">
    <location>
        <begin position="751"/>
        <end position="778"/>
    </location>
</feature>
<dbReference type="AlphaFoldDB" id="A0A1X9T664"/>
<dbReference type="Pfam" id="PF02309">
    <property type="entry name" value="AUX_IAA"/>
    <property type="match status" value="1"/>
</dbReference>
<dbReference type="InterPro" id="IPR010525">
    <property type="entry name" value="ARF_dom"/>
</dbReference>
<dbReference type="SMART" id="SM01019">
    <property type="entry name" value="B3"/>
    <property type="match status" value="1"/>
</dbReference>
<dbReference type="PROSITE" id="PS50863">
    <property type="entry name" value="B3"/>
    <property type="match status" value="1"/>
</dbReference>
<proteinExistence type="evidence at transcript level"/>
<protein>
    <recommendedName>
        <fullName evidence="8">Auxin response factor</fullName>
    </recommendedName>
</protein>
<feature type="compositionally biased region" description="Low complexity" evidence="9">
    <location>
        <begin position="780"/>
        <end position="798"/>
    </location>
</feature>
<organism evidence="12">
    <name type="scientific">Cyrtomium guizhouense</name>
    <dbReference type="NCBI Taxonomy" id="306076"/>
    <lineage>
        <taxon>Eukaryota</taxon>
        <taxon>Viridiplantae</taxon>
        <taxon>Streptophyta</taxon>
        <taxon>Embryophyta</taxon>
        <taxon>Tracheophyta</taxon>
        <taxon>Polypodiopsida</taxon>
        <taxon>Polypodiidae</taxon>
        <taxon>Polypodiales</taxon>
        <taxon>Polypodiineae</taxon>
        <taxon>Dryopteridaceae</taxon>
        <taxon>Dryopteridoideae</taxon>
        <taxon>Cyrtomium</taxon>
    </lineage>
</organism>
<feature type="domain" description="TF-B3" evidence="10">
    <location>
        <begin position="139"/>
        <end position="241"/>
    </location>
</feature>
<dbReference type="CDD" id="cd10017">
    <property type="entry name" value="B3_DNA"/>
    <property type="match status" value="1"/>
</dbReference>
<feature type="region of interest" description="Disordered" evidence="9">
    <location>
        <begin position="1164"/>
        <end position="1187"/>
    </location>
</feature>
<comment type="similarity">
    <text evidence="2 8">Belongs to the ARF family.</text>
</comment>
<evidence type="ECO:0000256" key="3">
    <source>
        <dbReference type="ARBA" id="ARBA00023015"/>
    </source>
</evidence>
<dbReference type="FunFam" id="3.10.20.90:FF:000047">
    <property type="entry name" value="Auxin response factor"/>
    <property type="match status" value="1"/>
</dbReference>
<reference evidence="12" key="1">
    <citation type="submission" date="2016-08" db="EMBL/GenBank/DDBJ databases">
        <title>ARF genes in ferns.</title>
        <authorList>
            <person name="Li G.-S."/>
        </authorList>
    </citation>
    <scope>NUCLEOTIDE SEQUENCE</scope>
    <source>
        <strain evidence="12">CgARF6a</strain>
    </source>
</reference>
<dbReference type="SUPFAM" id="SSF54277">
    <property type="entry name" value="CAD &amp; PB1 domains"/>
    <property type="match status" value="1"/>
</dbReference>
<dbReference type="InterPro" id="IPR044835">
    <property type="entry name" value="ARF_plant"/>
</dbReference>
<dbReference type="PROSITE" id="PS51745">
    <property type="entry name" value="PB1"/>
    <property type="match status" value="1"/>
</dbReference>
<dbReference type="SUPFAM" id="SSF101936">
    <property type="entry name" value="DNA-binding pseudobarrel domain"/>
    <property type="match status" value="1"/>
</dbReference>
<keyword evidence="4 8" id="KW-0238">DNA-binding</keyword>
<comment type="subcellular location">
    <subcellularLocation>
        <location evidence="1 8">Nucleus</location>
    </subcellularLocation>
</comment>
<dbReference type="Pfam" id="PF06507">
    <property type="entry name" value="ARF_AD"/>
    <property type="match status" value="1"/>
</dbReference>
<dbReference type="PANTHER" id="PTHR31384">
    <property type="entry name" value="AUXIN RESPONSE FACTOR 4-RELATED"/>
    <property type="match status" value="1"/>
</dbReference>
<keyword evidence="6 8" id="KW-0539">Nucleus</keyword>
<evidence type="ECO:0000256" key="4">
    <source>
        <dbReference type="ARBA" id="ARBA00023125"/>
    </source>
</evidence>
<dbReference type="Gene3D" id="3.10.20.90">
    <property type="entry name" value="Phosphatidylinositol 3-kinase Catalytic Subunit, Chain A, domain 1"/>
    <property type="match status" value="1"/>
</dbReference>
<feature type="compositionally biased region" description="Low complexity" evidence="9">
    <location>
        <begin position="851"/>
        <end position="868"/>
    </location>
</feature>
<dbReference type="InterPro" id="IPR003340">
    <property type="entry name" value="B3_DNA-bd"/>
</dbReference>
<feature type="compositionally biased region" description="Low complexity" evidence="9">
    <location>
        <begin position="623"/>
        <end position="658"/>
    </location>
</feature>
<dbReference type="GO" id="GO:0006355">
    <property type="term" value="P:regulation of DNA-templated transcription"/>
    <property type="evidence" value="ECO:0007669"/>
    <property type="project" value="InterPro"/>
</dbReference>
<evidence type="ECO:0000259" key="11">
    <source>
        <dbReference type="PROSITE" id="PS51745"/>
    </source>
</evidence>
<dbReference type="InterPro" id="IPR015300">
    <property type="entry name" value="DNA-bd_pseudobarrel_sf"/>
</dbReference>
<feature type="compositionally biased region" description="Polar residues" evidence="9">
    <location>
        <begin position="1"/>
        <end position="15"/>
    </location>
</feature>